<dbReference type="EMBL" id="CADEPM010000007">
    <property type="protein sequence ID" value="CAB3408796.1"/>
    <property type="molecule type" value="Genomic_DNA"/>
</dbReference>
<gene>
    <name evidence="2" type="ORF">CBOVIS_LOCUS10532</name>
</gene>
<protein>
    <submittedName>
        <fullName evidence="2">Uncharacterized protein</fullName>
    </submittedName>
</protein>
<dbReference type="Proteomes" id="UP000494206">
    <property type="component" value="Unassembled WGS sequence"/>
</dbReference>
<feature type="compositionally biased region" description="Basic and acidic residues" evidence="1">
    <location>
        <begin position="59"/>
        <end position="70"/>
    </location>
</feature>
<dbReference type="OrthoDB" id="6513042at2759"/>
<proteinExistence type="predicted"/>
<accession>A0A8S1F7E2</accession>
<evidence type="ECO:0000256" key="1">
    <source>
        <dbReference type="SAM" id="MobiDB-lite"/>
    </source>
</evidence>
<feature type="region of interest" description="Disordered" evidence="1">
    <location>
        <begin position="59"/>
        <end position="86"/>
    </location>
</feature>
<evidence type="ECO:0000313" key="2">
    <source>
        <dbReference type="EMBL" id="CAB3408796.1"/>
    </source>
</evidence>
<comment type="caution">
    <text evidence="2">The sequence shown here is derived from an EMBL/GenBank/DDBJ whole genome shotgun (WGS) entry which is preliminary data.</text>
</comment>
<name>A0A8S1F7E2_9PELO</name>
<evidence type="ECO:0000313" key="3">
    <source>
        <dbReference type="Proteomes" id="UP000494206"/>
    </source>
</evidence>
<sequence length="654" mass="75761">MPPKKQAARAQNILKYFANPVPQKEPSIDESCQILYENVQNEPTTTVPLPTKWNSIIENEDKANSTRGRDWTNPLPVPTEENKNKSFNSKDDLKKFNFKGTCIYYPLGEPFRKLEENLVKQIAHRNCCISLPAFACSTIPQIIALTTFNFLKWFENSKALLVYTSEQSVADWMIALKNIGISEDVISHYPKVSTFKTSKSPIGRIVISPLCIVKMLETEEFEQIIGDFRLVMLNIKADDASSKYGQIVSHLIRKDVFFRCAVITTTIAIKSRRNTMNLITNRQQAITNLNLSSWKEQNEMDMDFRSSIIPPGIEVKFWKTEELSDVHKELLEKWKEATAPILKQLFENSKVPSENLLELIWMENRTSETSIAELICKLFRILLIDGIPNAMQYAVEKSGNCHLKYSYLQETVRAFLEINNASRGVIFVKDDQTAQILQAFLRKRFGDVVFWWSETLNDNNAIPMSKLAMMFYERNLDGRIVGNDVIVDAKKSKVPPMKKYEFKYEASRMCVETKNMRLEFFVPNANVIRKSAAMCENLSGLLLTAKERNELFERLKNWEFCEYRRKRKSFLVLNESSTNVEMMDDEMIEWNDSVQYLGNVPSSRLSERFSEYLNGNGQIRSAKFKRKFEYSNEITCETKMETLNKLIRKIDSIF</sequence>
<keyword evidence="3" id="KW-1185">Reference proteome</keyword>
<reference evidence="2 3" key="1">
    <citation type="submission" date="2020-04" db="EMBL/GenBank/DDBJ databases">
        <authorList>
            <person name="Laetsch R D."/>
            <person name="Stevens L."/>
            <person name="Kumar S."/>
            <person name="Blaxter L. M."/>
        </authorList>
    </citation>
    <scope>NUCLEOTIDE SEQUENCE [LARGE SCALE GENOMIC DNA]</scope>
</reference>
<organism evidence="2 3">
    <name type="scientific">Caenorhabditis bovis</name>
    <dbReference type="NCBI Taxonomy" id="2654633"/>
    <lineage>
        <taxon>Eukaryota</taxon>
        <taxon>Metazoa</taxon>
        <taxon>Ecdysozoa</taxon>
        <taxon>Nematoda</taxon>
        <taxon>Chromadorea</taxon>
        <taxon>Rhabditida</taxon>
        <taxon>Rhabditina</taxon>
        <taxon>Rhabditomorpha</taxon>
        <taxon>Rhabditoidea</taxon>
        <taxon>Rhabditidae</taxon>
        <taxon>Peloderinae</taxon>
        <taxon>Caenorhabditis</taxon>
    </lineage>
</organism>
<dbReference type="AlphaFoldDB" id="A0A8S1F7E2"/>